<comment type="caution">
    <text evidence="3">The sequence shown here is derived from an EMBL/GenBank/DDBJ whole genome shotgun (WGS) entry which is preliminary data.</text>
</comment>
<dbReference type="InterPro" id="IPR011990">
    <property type="entry name" value="TPR-like_helical_dom_sf"/>
</dbReference>
<feature type="compositionally biased region" description="Basic and acidic residues" evidence="2">
    <location>
        <begin position="893"/>
        <end position="904"/>
    </location>
</feature>
<accession>A0A833SL87</accession>
<feature type="region of interest" description="Disordered" evidence="2">
    <location>
        <begin position="588"/>
        <end position="613"/>
    </location>
</feature>
<evidence type="ECO:0000256" key="2">
    <source>
        <dbReference type="SAM" id="MobiDB-lite"/>
    </source>
</evidence>
<evidence type="ECO:0000256" key="1">
    <source>
        <dbReference type="PROSITE-ProRule" id="PRU00339"/>
    </source>
</evidence>
<dbReference type="SUPFAM" id="SSF48452">
    <property type="entry name" value="TPR-like"/>
    <property type="match status" value="1"/>
</dbReference>
<reference evidence="3" key="1">
    <citation type="submission" date="2020-04" db="EMBL/GenBank/DDBJ databases">
        <title>Hybrid Assembly of Korean Phytophthora infestans isolates.</title>
        <authorList>
            <person name="Prokchorchik M."/>
            <person name="Lee Y."/>
            <person name="Seo J."/>
            <person name="Cho J.-H."/>
            <person name="Park Y.-E."/>
            <person name="Jang D.-C."/>
            <person name="Im J.-S."/>
            <person name="Choi J.-G."/>
            <person name="Park H.-J."/>
            <person name="Lee G.-B."/>
            <person name="Lee Y.-G."/>
            <person name="Hong S.-Y."/>
            <person name="Cho K."/>
            <person name="Sohn K.H."/>
        </authorList>
    </citation>
    <scope>NUCLEOTIDE SEQUENCE</scope>
    <source>
        <strain evidence="3">KR_1_A1</strain>
    </source>
</reference>
<keyword evidence="1" id="KW-0802">TPR repeat</keyword>
<feature type="repeat" description="TPR" evidence="1">
    <location>
        <begin position="494"/>
        <end position="527"/>
    </location>
</feature>
<keyword evidence="4" id="KW-1185">Reference proteome</keyword>
<dbReference type="InterPro" id="IPR019734">
    <property type="entry name" value="TPR_rpt"/>
</dbReference>
<name>A0A833SL87_PHYIN</name>
<gene>
    <name evidence="3" type="ORF">GN244_ATG19612</name>
</gene>
<dbReference type="AlphaFoldDB" id="A0A833SL87"/>
<dbReference type="PROSITE" id="PS50005">
    <property type="entry name" value="TPR"/>
    <property type="match status" value="1"/>
</dbReference>
<dbReference type="EMBL" id="WSZM01000985">
    <property type="protein sequence ID" value="KAF4028694.1"/>
    <property type="molecule type" value="Genomic_DNA"/>
</dbReference>
<evidence type="ECO:0000313" key="3">
    <source>
        <dbReference type="EMBL" id="KAF4028694.1"/>
    </source>
</evidence>
<proteinExistence type="predicted"/>
<sequence length="988" mass="109780">MDALLELELSDGEVEDGDAIEALVAVNHRWLGRYARLHPSFSVEPSLLERNSLWMNAYFQKIRMITSAASPQAKNLIKKHRETVVERLRSAPLPHSESLFSTCVVDPMAALLFASSIGRCPHDNLEDLLAEVWELLQCASIRAHALQSGLASCIFRFLTLFTETQKRITCLRLLVLLGEEDSSAVVKACKVAAQGQFWQPNMFVFSLQKRHKDNSTLCELASRLLACFLDEMPIPPSQLFAAGETGPCSVPMAHFSPLRALGKGSTLPLLANGHRNQSPHRPLFSPTTMSKLYQEAPSPYSPNIKLPLPRQLTSPVQQARRAQIFSMPKLAAVEGPRQYRCNTPNAPPSRVERSTDIEANQALDPAINSPPQSPSGSRLTKSRIAVSDKTSWNSECINSVSGFDWWWRSLPQNHACLERTQKLKMVTKAAVRLHSKGELQRAIELYQQALSSETTDDVQFRLRINLACAYEAAEDLTASIEELRLASELNSQDPYTIYKLGRALTSVGELEEARTRLESIINLHPQAAVGLKILDKAVEGHKLEEARRATITAAKTRRSPFEVLSPSVYCTSPRDPIALLAPIVQSPAPRSKKRRAAKRESAPPTAAAIEKSEPIVSKVPGDIESLPKPETTDAHLASPSLLEILVRRCREAGIDMLEVLKQLDPQRRGLVRRESFMGLLRVLAGIDTLDSDVVVSPDDWVTHKNQVLLHYGGFVQAYTEQYQVEAALVVSNEVGRVKLVIDDLIRNDLTSFSSHNVSEWMRSGCKRAIAELHRNSTLPAGVVLTDNDAAADSWKQSRGTEGTRSAPELYTNAVNIFIPRSRARKGRAREEWLLAAEKARVLARRQQRCMKSLRDIASRAKAHIVSRRKAVAFLLMIAQNAVFKVKTRTREEEAVESHTSHDDEAASSTDSTELVLECTSNTVKELSKETYHESVQTAMTRVCPNAQLEDLKTLASHFAAFCQVPPFFLGVQVLKPDEAFGEAGNYDY</sequence>
<dbReference type="Proteomes" id="UP000602510">
    <property type="component" value="Unassembled WGS sequence"/>
</dbReference>
<evidence type="ECO:0000313" key="4">
    <source>
        <dbReference type="Proteomes" id="UP000602510"/>
    </source>
</evidence>
<organism evidence="3 4">
    <name type="scientific">Phytophthora infestans</name>
    <name type="common">Potato late blight agent</name>
    <name type="synonym">Botrytis infestans</name>
    <dbReference type="NCBI Taxonomy" id="4787"/>
    <lineage>
        <taxon>Eukaryota</taxon>
        <taxon>Sar</taxon>
        <taxon>Stramenopiles</taxon>
        <taxon>Oomycota</taxon>
        <taxon>Peronosporomycetes</taxon>
        <taxon>Peronosporales</taxon>
        <taxon>Peronosporaceae</taxon>
        <taxon>Phytophthora</taxon>
    </lineage>
</organism>
<dbReference type="Gene3D" id="1.25.40.10">
    <property type="entry name" value="Tetratricopeptide repeat domain"/>
    <property type="match status" value="1"/>
</dbReference>
<protein>
    <submittedName>
        <fullName evidence="3">Uncharacterized protein</fullName>
    </submittedName>
</protein>
<feature type="region of interest" description="Disordered" evidence="2">
    <location>
        <begin position="893"/>
        <end position="912"/>
    </location>
</feature>